<gene>
    <name evidence="2" type="ORF">AVDCRST_MAG68-1274</name>
</gene>
<sequence>EAQRRRGMCPPRRFPGGGVRAGGEPSLVVPQHRLLRGVRPLVLRQRRRRHRRPQRAHAEAGLHQRRQPRHARGPGRQLHLADAGGRVAQLPRLRRGGLLPRGARLRHQRRLQAHGGRGAPPRDPRAGGPGAQPQLQRPPVLQAGAGRSQLALPRLVPVLPHRSRGEGAVGAAGVAPFVQPRRALLRAVRARDAGPQLRQPRRARRGAEDRPLLDRGAGGGRLPAGRRGAHRRRRREDEARRKHLRGAARVRRVHATGRPQRLHGGRGDGQHGGDAPVLPRPAGLALRLRGGRRADQRRAHGLVARALPGHRAPAARRAGPALVPVPAQPRPDARHDRAAGRLRPRPRGRRADAHHAGDPLRILRRGDRDHGRQAGPAAAHPHAVDPRAQRRVHPRPPLGAAAARFSRGQRAGAGGGPGVAPQPVPHADPPAHLQPGAGRGRPGAAGRGDGRGGRVPPPRRRPHRAGGGQPGDHGAPAGGALLGRARPSRRALRPGRAVGRTRHGAAAGGRGRPHPRLRPGGGHGAHGGSHPGAGRAAL</sequence>
<feature type="compositionally biased region" description="Gly residues" evidence="1">
    <location>
        <begin position="519"/>
        <end position="531"/>
    </location>
</feature>
<feature type="compositionally biased region" description="Basic residues" evidence="1">
    <location>
        <begin position="241"/>
        <end position="264"/>
    </location>
</feature>
<dbReference type="EC" id="5.4.99.16" evidence="2"/>
<feature type="region of interest" description="Disordered" evidence="1">
    <location>
        <begin position="190"/>
        <end position="279"/>
    </location>
</feature>
<feature type="non-terminal residue" evidence="2">
    <location>
        <position position="538"/>
    </location>
</feature>
<proteinExistence type="predicted"/>
<feature type="compositionally biased region" description="Basic residues" evidence="1">
    <location>
        <begin position="103"/>
        <end position="112"/>
    </location>
</feature>
<accession>A0A6J4KM98</accession>
<dbReference type="EMBL" id="CADCTW010000066">
    <property type="protein sequence ID" value="CAA9310004.1"/>
    <property type="molecule type" value="Genomic_DNA"/>
</dbReference>
<name>A0A6J4KM98_9BACT</name>
<feature type="region of interest" description="Disordered" evidence="1">
    <location>
        <begin position="310"/>
        <end position="394"/>
    </location>
</feature>
<feature type="region of interest" description="Disordered" evidence="1">
    <location>
        <begin position="408"/>
        <end position="538"/>
    </location>
</feature>
<feature type="compositionally biased region" description="Basic residues" evidence="1">
    <location>
        <begin position="486"/>
        <end position="503"/>
    </location>
</feature>
<feature type="non-terminal residue" evidence="2">
    <location>
        <position position="1"/>
    </location>
</feature>
<feature type="compositionally biased region" description="Gly residues" evidence="1">
    <location>
        <begin position="465"/>
        <end position="481"/>
    </location>
</feature>
<reference evidence="2" key="1">
    <citation type="submission" date="2020-02" db="EMBL/GenBank/DDBJ databases">
        <authorList>
            <person name="Meier V. D."/>
        </authorList>
    </citation>
    <scope>NUCLEOTIDE SEQUENCE</scope>
    <source>
        <strain evidence="2">AVDCRST_MAG68</strain>
    </source>
</reference>
<evidence type="ECO:0000313" key="2">
    <source>
        <dbReference type="EMBL" id="CAA9310004.1"/>
    </source>
</evidence>
<dbReference type="GO" id="GO:0047471">
    <property type="term" value="F:maltose alpha-D-glucosyltransferase activity"/>
    <property type="evidence" value="ECO:0007669"/>
    <property type="project" value="UniProtKB-EC"/>
</dbReference>
<organism evidence="2">
    <name type="scientific">uncultured Gemmatimonadota bacterium</name>
    <dbReference type="NCBI Taxonomy" id="203437"/>
    <lineage>
        <taxon>Bacteria</taxon>
        <taxon>Pseudomonadati</taxon>
        <taxon>Gemmatimonadota</taxon>
        <taxon>environmental samples</taxon>
    </lineage>
</organism>
<feature type="compositionally biased region" description="Basic and acidic residues" evidence="1">
    <location>
        <begin position="349"/>
        <end position="358"/>
    </location>
</feature>
<feature type="region of interest" description="Disordered" evidence="1">
    <location>
        <begin position="1"/>
        <end position="25"/>
    </location>
</feature>
<feature type="compositionally biased region" description="Basic residues" evidence="1">
    <location>
        <begin position="44"/>
        <end position="55"/>
    </location>
</feature>
<feature type="compositionally biased region" description="Low complexity" evidence="1">
    <location>
        <begin position="310"/>
        <end position="325"/>
    </location>
</feature>
<feature type="compositionally biased region" description="Basic residues" evidence="1">
    <location>
        <begin position="63"/>
        <end position="73"/>
    </location>
</feature>
<dbReference type="AlphaFoldDB" id="A0A6J4KM98"/>
<evidence type="ECO:0000256" key="1">
    <source>
        <dbReference type="SAM" id="MobiDB-lite"/>
    </source>
</evidence>
<protein>
    <submittedName>
        <fullName evidence="2">Uncharacterized protein</fullName>
        <ecNumber evidence="2">5.4.99.16</ecNumber>
    </submittedName>
</protein>
<feature type="region of interest" description="Disordered" evidence="1">
    <location>
        <begin position="42"/>
        <end position="137"/>
    </location>
</feature>
<feature type="compositionally biased region" description="Gly residues" evidence="1">
    <location>
        <begin position="437"/>
        <end position="447"/>
    </location>
</feature>
<keyword evidence="2" id="KW-0413">Isomerase</keyword>